<dbReference type="PRINTS" id="PR00765">
    <property type="entry name" value="CRBOXYPTASEA"/>
</dbReference>
<dbReference type="InterPro" id="IPR008969">
    <property type="entry name" value="CarboxyPept-like_regulatory"/>
</dbReference>
<evidence type="ECO:0000256" key="13">
    <source>
        <dbReference type="SAM" id="SignalP"/>
    </source>
</evidence>
<dbReference type="AlphaFoldDB" id="A0A437DLF1"/>
<evidence type="ECO:0000259" key="14">
    <source>
        <dbReference type="PROSITE" id="PS50038"/>
    </source>
</evidence>
<dbReference type="SMART" id="SM00063">
    <property type="entry name" value="FRI"/>
    <property type="match status" value="1"/>
</dbReference>
<dbReference type="OMA" id="DCMHAFE"/>
<dbReference type="Gene3D" id="3.40.630.10">
    <property type="entry name" value="Zn peptidases"/>
    <property type="match status" value="1"/>
</dbReference>
<feature type="signal peptide" evidence="13">
    <location>
        <begin position="1"/>
        <end position="43"/>
    </location>
</feature>
<keyword evidence="3" id="KW-0121">Carboxypeptidase</keyword>
<dbReference type="Pfam" id="PF01392">
    <property type="entry name" value="Fz"/>
    <property type="match status" value="1"/>
</dbReference>
<dbReference type="GO" id="GO:0016485">
    <property type="term" value="P:protein processing"/>
    <property type="evidence" value="ECO:0007669"/>
    <property type="project" value="TreeGrafter"/>
</dbReference>
<evidence type="ECO:0000256" key="3">
    <source>
        <dbReference type="ARBA" id="ARBA00022645"/>
    </source>
</evidence>
<dbReference type="SUPFAM" id="SSF63501">
    <property type="entry name" value="Frizzled cysteine-rich domain"/>
    <property type="match status" value="1"/>
</dbReference>
<evidence type="ECO:0000256" key="11">
    <source>
        <dbReference type="PROSITE-ProRule" id="PRU00090"/>
    </source>
</evidence>
<evidence type="ECO:0000256" key="4">
    <source>
        <dbReference type="ARBA" id="ARBA00022670"/>
    </source>
</evidence>
<protein>
    <submittedName>
        <fullName evidence="16">Uncharacterized protein</fullName>
    </submittedName>
</protein>
<evidence type="ECO:0000256" key="5">
    <source>
        <dbReference type="ARBA" id="ARBA00022723"/>
    </source>
</evidence>
<dbReference type="InterPro" id="IPR020067">
    <property type="entry name" value="Frizzled_dom"/>
</dbReference>
<keyword evidence="10" id="KW-0325">Glycoprotein</keyword>
<dbReference type="PROSITE" id="PS52035">
    <property type="entry name" value="PEPTIDASE_M14"/>
    <property type="match status" value="1"/>
</dbReference>
<dbReference type="Gene3D" id="1.10.2000.10">
    <property type="entry name" value="Frizzled cysteine-rich domain"/>
    <property type="match status" value="1"/>
</dbReference>
<dbReference type="Gene3D" id="2.60.40.1120">
    <property type="entry name" value="Carboxypeptidase-like, regulatory domain"/>
    <property type="match status" value="1"/>
</dbReference>
<dbReference type="OrthoDB" id="10249045at2759"/>
<dbReference type="SMART" id="SM00631">
    <property type="entry name" value="Zn_pept"/>
    <property type="match status" value="1"/>
</dbReference>
<evidence type="ECO:0000256" key="10">
    <source>
        <dbReference type="ARBA" id="ARBA00023180"/>
    </source>
</evidence>
<keyword evidence="13" id="KW-0732">Signal</keyword>
<dbReference type="PROSITE" id="PS00133">
    <property type="entry name" value="CARBOXYPEPT_ZN_2"/>
    <property type="match status" value="1"/>
</dbReference>
<evidence type="ECO:0000256" key="2">
    <source>
        <dbReference type="ARBA" id="ARBA00005988"/>
    </source>
</evidence>
<accession>A0A437DLF1</accession>
<evidence type="ECO:0000256" key="12">
    <source>
        <dbReference type="PROSITE-ProRule" id="PRU01379"/>
    </source>
</evidence>
<evidence type="ECO:0000313" key="16">
    <source>
        <dbReference type="EMBL" id="RVE75562.1"/>
    </source>
</evidence>
<organism evidence="16 17">
    <name type="scientific">Oryzias javanicus</name>
    <name type="common">Javanese ricefish</name>
    <name type="synonym">Aplocheilus javanicus</name>
    <dbReference type="NCBI Taxonomy" id="123683"/>
    <lineage>
        <taxon>Eukaryota</taxon>
        <taxon>Metazoa</taxon>
        <taxon>Chordata</taxon>
        <taxon>Craniata</taxon>
        <taxon>Vertebrata</taxon>
        <taxon>Euteleostomi</taxon>
        <taxon>Actinopterygii</taxon>
        <taxon>Neopterygii</taxon>
        <taxon>Teleostei</taxon>
        <taxon>Neoteleostei</taxon>
        <taxon>Acanthomorphata</taxon>
        <taxon>Ovalentaria</taxon>
        <taxon>Atherinomorphae</taxon>
        <taxon>Beloniformes</taxon>
        <taxon>Adrianichthyidae</taxon>
        <taxon>Oryziinae</taxon>
        <taxon>Oryzias</taxon>
    </lineage>
</organism>
<comment type="caution">
    <text evidence="11">Lacks conserved residue(s) required for the propagation of feature annotation.</text>
</comment>
<evidence type="ECO:0000256" key="7">
    <source>
        <dbReference type="ARBA" id="ARBA00022833"/>
    </source>
</evidence>
<dbReference type="EMBL" id="CM012437">
    <property type="protein sequence ID" value="RVE75562.1"/>
    <property type="molecule type" value="Genomic_DNA"/>
</dbReference>
<dbReference type="InterPro" id="IPR057246">
    <property type="entry name" value="CARBOXYPEPT_ZN_1"/>
</dbReference>
<dbReference type="CDD" id="cd11308">
    <property type="entry name" value="Peptidase_M14NE-CP-C_like"/>
    <property type="match status" value="1"/>
</dbReference>
<reference evidence="16 17" key="2">
    <citation type="submission" date="2019-01" db="EMBL/GenBank/DDBJ databases">
        <title>A chromosome length genome reference of the Java medaka (oryzias javanicus).</title>
        <authorList>
            <person name="Herpin A."/>
            <person name="Takehana Y."/>
            <person name="Naruse K."/>
            <person name="Ansai S."/>
            <person name="Kawaguchi M."/>
        </authorList>
    </citation>
    <scope>NUCLEOTIDE SEQUENCE [LARGE SCALE GENOMIC DNA]</scope>
    <source>
        <strain evidence="16">RS831</strain>
        <tissue evidence="16">Whole body</tissue>
    </source>
</reference>
<feature type="domain" description="FZ" evidence="14">
    <location>
        <begin position="67"/>
        <end position="189"/>
    </location>
</feature>
<evidence type="ECO:0000313" key="17">
    <source>
        <dbReference type="Proteomes" id="UP000283210"/>
    </source>
</evidence>
<dbReference type="InterPro" id="IPR000834">
    <property type="entry name" value="Peptidase_M14"/>
</dbReference>
<sequence>MLWVVVRIHTAAAAVPSRAPEPQSDMSLQALLLLLLWTPRCRCPPPQTCHPGDELLGRCSTGARQDKATAACTELNLGYCNDLDYSSTVFPNILGHQSRVEAESGAEYLLLSVIHGLLNGECSPEIRLVGCSVLAPPCRDNKMIKPCRSTCEALRKDCSHAFEAIEMAWPYFLDCDRFFASDQEGCFDPLAGLKAKQELALSSLSPEEPSTIIQFTYTSNSQMYSLLKRTAAKCAHISHVYSIGRSTEGRDLLVMEFTDNPGQHELLEPEIKLVGNMHGNEVLGRQLLIYLAQYLCSEYNLGNQRIQTIINSTRIHILASMNPDGYELASSEVEDNNERDLHNQEGHLLNGWTNGRSNAQSIDLNRNFPDLTSIFYRNRRSRHYRTDHIPIPDGYWFGKVAPETYAVMKWIRSLPFVQSASLHGGELVVSYPFDFSRHPQEERMFSPTPDEQAFKQLARTYADAHATMSNNDTERCGASFYRNRGIINGALWYSFAGGMSDFNYLHTNCMEITVELGCDKFPSEAELYPEWKRNKEALLSFLESVHRGIKGEVKDTAGNAIKGAIVSVRGIRKDVTTAEDGDYWRLLNPGTYILTATAKGYSKVSKRVHLPHRMNKAGRVDFVLVKEPVEPDLDDHLFPTVDSWDRFDPYNQFERYSAGEEAIERQEKPWWWNYFSQSGISAPTWLLRNV</sequence>
<name>A0A437DLF1_ORYJA</name>
<dbReference type="GO" id="GO:0008270">
    <property type="term" value="F:zinc ion binding"/>
    <property type="evidence" value="ECO:0007669"/>
    <property type="project" value="InterPro"/>
</dbReference>
<comment type="cofactor">
    <cofactor evidence="1">
        <name>Zn(2+)</name>
        <dbReference type="ChEBI" id="CHEBI:29105"/>
    </cofactor>
</comment>
<dbReference type="FunFam" id="1.10.2000.10:FF:000012">
    <property type="entry name" value="Carboxypeptidase Z"/>
    <property type="match status" value="1"/>
</dbReference>
<keyword evidence="6" id="KW-0378">Hydrolase</keyword>
<dbReference type="GO" id="GO:0004181">
    <property type="term" value="F:metallocarboxypeptidase activity"/>
    <property type="evidence" value="ECO:0007669"/>
    <property type="project" value="InterPro"/>
</dbReference>
<evidence type="ECO:0000256" key="8">
    <source>
        <dbReference type="ARBA" id="ARBA00023049"/>
    </source>
</evidence>
<dbReference type="SUPFAM" id="SSF53187">
    <property type="entry name" value="Zn-dependent exopeptidases"/>
    <property type="match status" value="1"/>
</dbReference>
<dbReference type="Proteomes" id="UP000283210">
    <property type="component" value="Chromosome 1"/>
</dbReference>
<dbReference type="GO" id="GO:0006518">
    <property type="term" value="P:peptide metabolic process"/>
    <property type="evidence" value="ECO:0007669"/>
    <property type="project" value="TreeGrafter"/>
</dbReference>
<keyword evidence="9 11" id="KW-1015">Disulfide bond</keyword>
<dbReference type="GO" id="GO:0005615">
    <property type="term" value="C:extracellular space"/>
    <property type="evidence" value="ECO:0007669"/>
    <property type="project" value="TreeGrafter"/>
</dbReference>
<gene>
    <name evidence="16" type="ORF">OJAV_G00000030</name>
</gene>
<feature type="domain" description="Peptidase M14" evidence="15">
    <location>
        <begin position="216"/>
        <end position="545"/>
    </location>
</feature>
<evidence type="ECO:0000256" key="6">
    <source>
        <dbReference type="ARBA" id="ARBA00022801"/>
    </source>
</evidence>
<evidence type="ECO:0000256" key="1">
    <source>
        <dbReference type="ARBA" id="ARBA00001947"/>
    </source>
</evidence>
<proteinExistence type="inferred from homology"/>
<dbReference type="Pfam" id="PF13620">
    <property type="entry name" value="CarboxypepD_reg"/>
    <property type="match status" value="1"/>
</dbReference>
<keyword evidence="7" id="KW-0862">Zinc</keyword>
<keyword evidence="17" id="KW-1185">Reference proteome</keyword>
<dbReference type="InterPro" id="IPR036790">
    <property type="entry name" value="Frizzled_dom_sf"/>
</dbReference>
<dbReference type="FunFam" id="2.60.40.1120:FF:000021">
    <property type="entry name" value="Carboxypeptidase Z"/>
    <property type="match status" value="1"/>
</dbReference>
<keyword evidence="8" id="KW-0482">Metalloprotease</keyword>
<reference evidence="16 17" key="1">
    <citation type="submission" date="2018-11" db="EMBL/GenBank/DDBJ databases">
        <authorList>
            <person name="Lopez-Roques C."/>
            <person name="Donnadieu C."/>
            <person name="Bouchez O."/>
            <person name="Klopp C."/>
            <person name="Cabau C."/>
            <person name="Zahm M."/>
        </authorList>
    </citation>
    <scope>NUCLEOTIDE SEQUENCE [LARGE SCALE GENOMIC DNA]</scope>
    <source>
        <strain evidence="16">RS831</strain>
        <tissue evidence="16">Whole body</tissue>
    </source>
</reference>
<dbReference type="FunFam" id="3.40.630.10:FF:000022">
    <property type="entry name" value="Carboxypeptidase Z"/>
    <property type="match status" value="1"/>
</dbReference>
<dbReference type="SUPFAM" id="SSF49464">
    <property type="entry name" value="Carboxypeptidase regulatory domain-like"/>
    <property type="match status" value="1"/>
</dbReference>
<feature type="disulfide bond" evidence="11">
    <location>
        <begin position="151"/>
        <end position="175"/>
    </location>
</feature>
<dbReference type="PANTHER" id="PTHR11532:SF63">
    <property type="entry name" value="CARBOXYPEPTIDASE Z"/>
    <property type="match status" value="1"/>
</dbReference>
<dbReference type="PROSITE" id="PS50038">
    <property type="entry name" value="FZ"/>
    <property type="match status" value="1"/>
</dbReference>
<dbReference type="InterPro" id="IPR050753">
    <property type="entry name" value="Peptidase_M14_domain"/>
</dbReference>
<dbReference type="InterPro" id="IPR057247">
    <property type="entry name" value="CARBOXYPEPT_ZN_2"/>
</dbReference>
<evidence type="ECO:0000259" key="15">
    <source>
        <dbReference type="PROSITE" id="PS52035"/>
    </source>
</evidence>
<dbReference type="Pfam" id="PF00246">
    <property type="entry name" value="Peptidase_M14"/>
    <property type="match status" value="1"/>
</dbReference>
<dbReference type="PANTHER" id="PTHR11532">
    <property type="entry name" value="PROTEASE M14 CARBOXYPEPTIDASE"/>
    <property type="match status" value="1"/>
</dbReference>
<comment type="similarity">
    <text evidence="2 12">Belongs to the peptidase M14 family.</text>
</comment>
<keyword evidence="5" id="KW-0479">Metal-binding</keyword>
<feature type="active site" description="Proton donor/acceptor" evidence="12">
    <location>
        <position position="515"/>
    </location>
</feature>
<keyword evidence="4" id="KW-0645">Protease</keyword>
<dbReference type="PROSITE" id="PS00132">
    <property type="entry name" value="CARBOXYPEPT_ZN_1"/>
    <property type="match status" value="1"/>
</dbReference>
<evidence type="ECO:0000256" key="9">
    <source>
        <dbReference type="ARBA" id="ARBA00023157"/>
    </source>
</evidence>
<feature type="chain" id="PRO_5019025222" evidence="13">
    <location>
        <begin position="44"/>
        <end position="690"/>
    </location>
</feature>